<dbReference type="Proteomes" id="UP000005365">
    <property type="component" value="Unassembled WGS sequence"/>
</dbReference>
<comment type="caution">
    <text evidence="1">The sequence shown here is derived from an EMBL/GenBank/DDBJ whole genome shotgun (WGS) entry which is preliminary data.</text>
</comment>
<gene>
    <name evidence="1" type="ORF">NEISICOT_01727</name>
</gene>
<evidence type="ECO:0000313" key="2">
    <source>
        <dbReference type="Proteomes" id="UP000005365"/>
    </source>
</evidence>
<dbReference type="AlphaFoldDB" id="C6M5C8"/>
<protein>
    <submittedName>
        <fullName evidence="1">Uncharacterized protein</fullName>
    </submittedName>
</protein>
<keyword evidence="2" id="KW-1185">Reference proteome</keyword>
<dbReference type="EMBL" id="ACKO02000009">
    <property type="protein sequence ID" value="EET44509.1"/>
    <property type="molecule type" value="Genomic_DNA"/>
</dbReference>
<reference evidence="1" key="1">
    <citation type="submission" date="2009-07" db="EMBL/GenBank/DDBJ databases">
        <authorList>
            <person name="Weinstock G."/>
            <person name="Sodergren E."/>
            <person name="Clifton S."/>
            <person name="Fulton L."/>
            <person name="Fulton B."/>
            <person name="Courtney L."/>
            <person name="Fronick C."/>
            <person name="Harrison M."/>
            <person name="Strong C."/>
            <person name="Farmer C."/>
            <person name="Delahaunty K."/>
            <person name="Markovic C."/>
            <person name="Hall O."/>
            <person name="Minx P."/>
            <person name="Tomlinson C."/>
            <person name="Mitreva M."/>
            <person name="Nelson J."/>
            <person name="Hou S."/>
            <person name="Wollam A."/>
            <person name="Pepin K.H."/>
            <person name="Johnson M."/>
            <person name="Bhonagiri V."/>
            <person name="Nash W.E."/>
            <person name="Warren W."/>
            <person name="Chinwalla A."/>
            <person name="Mardis E.R."/>
            <person name="Wilson R.K."/>
        </authorList>
    </citation>
    <scope>NUCLEOTIDE SEQUENCE [LARGE SCALE GENOMIC DNA]</scope>
    <source>
        <strain evidence="1">ATCC 29256</strain>
    </source>
</reference>
<evidence type="ECO:0000313" key="1">
    <source>
        <dbReference type="EMBL" id="EET44509.1"/>
    </source>
</evidence>
<organism evidence="1 2">
    <name type="scientific">Neisseria sicca ATCC 29256</name>
    <dbReference type="NCBI Taxonomy" id="547045"/>
    <lineage>
        <taxon>Bacteria</taxon>
        <taxon>Pseudomonadati</taxon>
        <taxon>Pseudomonadota</taxon>
        <taxon>Betaproteobacteria</taxon>
        <taxon>Neisseriales</taxon>
        <taxon>Neisseriaceae</taxon>
        <taxon>Neisseria</taxon>
    </lineage>
</organism>
<sequence>MIIISIYYAIKGFRSKGRLIRCRRIIALNRLKRIFPAFDFISIMF</sequence>
<proteinExistence type="predicted"/>
<accession>C6M5C8</accession>
<name>C6M5C8_NEISI</name>